<sequence length="103" mass="12118">MNTKLPPIRTCKNKDGAVEYHIEVDSEWDGLDSFVQYLQKHWQAEVNESSDSIYSRRWVLRSNDVPISVYHDSQIGNYFLREDGIDDQSLLEKIKADLMQRLK</sequence>
<keyword evidence="2" id="KW-1185">Reference proteome</keyword>
<organism evidence="1 2">
    <name type="scientific">Parvibium lacunae</name>
    <dbReference type="NCBI Taxonomy" id="1888893"/>
    <lineage>
        <taxon>Bacteria</taxon>
        <taxon>Pseudomonadati</taxon>
        <taxon>Pseudomonadota</taxon>
        <taxon>Betaproteobacteria</taxon>
        <taxon>Burkholderiales</taxon>
        <taxon>Alcaligenaceae</taxon>
        <taxon>Parvibium</taxon>
    </lineage>
</organism>
<proteinExistence type="predicted"/>
<gene>
    <name evidence="1" type="ORF">DU000_07170</name>
</gene>
<evidence type="ECO:0008006" key="3">
    <source>
        <dbReference type="Google" id="ProtNLM"/>
    </source>
</evidence>
<dbReference type="EMBL" id="QPGB01000002">
    <property type="protein sequence ID" value="RCS58579.1"/>
    <property type="molecule type" value="Genomic_DNA"/>
</dbReference>
<evidence type="ECO:0000313" key="2">
    <source>
        <dbReference type="Proteomes" id="UP000252357"/>
    </source>
</evidence>
<comment type="caution">
    <text evidence="1">The sequence shown here is derived from an EMBL/GenBank/DDBJ whole genome shotgun (WGS) entry which is preliminary data.</text>
</comment>
<dbReference type="AlphaFoldDB" id="A0A368L4S4"/>
<protein>
    <recommendedName>
        <fullName evidence="3">DUF3630 family protein</fullName>
    </recommendedName>
</protein>
<name>A0A368L4S4_9BURK</name>
<reference evidence="1 2" key="1">
    <citation type="journal article" date="2018" name="Int. J. Syst. Evol. Microbiol.">
        <title>Parvibium lacunae gen. nov., sp. nov., a new member of the family Alcaligenaceae isolated from a freshwater pond.</title>
        <authorList>
            <person name="Chen W.M."/>
            <person name="Xie P.B."/>
            <person name="Hsu M.Y."/>
            <person name="Sheu S.Y."/>
        </authorList>
    </citation>
    <scope>NUCLEOTIDE SEQUENCE [LARGE SCALE GENOMIC DNA]</scope>
    <source>
        <strain evidence="1 2">KMB9</strain>
    </source>
</reference>
<accession>A0A368L4S4</accession>
<dbReference type="Proteomes" id="UP000252357">
    <property type="component" value="Unassembled WGS sequence"/>
</dbReference>
<evidence type="ECO:0000313" key="1">
    <source>
        <dbReference type="EMBL" id="RCS58579.1"/>
    </source>
</evidence>
<dbReference type="RefSeq" id="WP_114402663.1">
    <property type="nucleotide sequence ID" value="NZ_QPGB01000002.1"/>
</dbReference>